<dbReference type="eggNOG" id="COG4927">
    <property type="taxonomic scope" value="Bacteria"/>
</dbReference>
<dbReference type="SUPFAM" id="SSF56235">
    <property type="entry name" value="N-terminal nucleophile aminohydrolases (Ntn hydrolases)"/>
    <property type="match status" value="1"/>
</dbReference>
<dbReference type="STRING" id="1220589.CD32_09830"/>
<feature type="domain" description="Peptidase C45 hydrolase" evidence="1">
    <location>
        <begin position="106"/>
        <end position="312"/>
    </location>
</feature>
<accession>A0A0A3IL74</accession>
<protein>
    <submittedName>
        <fullName evidence="2">Acyl-CoA:6-aminopenicillanic acid acyltransferase</fullName>
    </submittedName>
</protein>
<keyword evidence="3" id="KW-1185">Reference proteome</keyword>
<evidence type="ECO:0000259" key="1">
    <source>
        <dbReference type="Pfam" id="PF03417"/>
    </source>
</evidence>
<dbReference type="OrthoDB" id="8617387at2"/>
<dbReference type="InterPro" id="IPR029055">
    <property type="entry name" value="Ntn_hydrolases_N"/>
</dbReference>
<dbReference type="EMBL" id="JPVP01000054">
    <property type="protein sequence ID" value="KGR85504.1"/>
    <property type="molecule type" value="Genomic_DNA"/>
</dbReference>
<dbReference type="InterPro" id="IPR047794">
    <property type="entry name" value="C45_proenzyme-like"/>
</dbReference>
<organism evidence="2 3">
    <name type="scientific">Lysinibacillus odysseyi 34hs-1 = NBRC 100172</name>
    <dbReference type="NCBI Taxonomy" id="1220589"/>
    <lineage>
        <taxon>Bacteria</taxon>
        <taxon>Bacillati</taxon>
        <taxon>Bacillota</taxon>
        <taxon>Bacilli</taxon>
        <taxon>Bacillales</taxon>
        <taxon>Bacillaceae</taxon>
        <taxon>Lysinibacillus</taxon>
    </lineage>
</organism>
<dbReference type="Pfam" id="PF03417">
    <property type="entry name" value="AAT"/>
    <property type="match status" value="1"/>
</dbReference>
<dbReference type="RefSeq" id="WP_036153976.1">
    <property type="nucleotide sequence ID" value="NZ_AVCX01000007.1"/>
</dbReference>
<dbReference type="PANTHER" id="PTHR34180:SF1">
    <property type="entry name" value="BETA-ALANYL-DOPAMINE_CARCININE HYDROLASE"/>
    <property type="match status" value="1"/>
</dbReference>
<dbReference type="PANTHER" id="PTHR34180">
    <property type="entry name" value="PEPTIDASE C45"/>
    <property type="match status" value="1"/>
</dbReference>
<reference evidence="2 3" key="1">
    <citation type="submission" date="2014-02" db="EMBL/GenBank/DDBJ databases">
        <title>Draft genome sequence of Lysinibacillus odysseyi NBRC 100172.</title>
        <authorList>
            <person name="Zhang F."/>
            <person name="Wang G."/>
            <person name="Zhang L."/>
        </authorList>
    </citation>
    <scope>NUCLEOTIDE SEQUENCE [LARGE SCALE GENOMIC DNA]</scope>
    <source>
        <strain evidence="2 3">NBRC 100172</strain>
    </source>
</reference>
<dbReference type="CDD" id="cd01935">
    <property type="entry name" value="Ntn_CGH_like"/>
    <property type="match status" value="1"/>
</dbReference>
<proteinExistence type="predicted"/>
<sequence length="343" mass="38442">MGTPEELVVRIVELKGDYYQFGMEQAGEIKSSPTLDQMEPLKELTKNSNIENAKEIISKVSPNLYKELQGLSTGLGMDFDTTVKLFSGYDVLFPTMGCTTLATGGYYVRNYDFSPEMYDGRLVFTKPLDGYASIGFSQQVIGRLDGMNEKGLVAGLHFVNNEHREEGFMATAIVRMLLEQCANCEEAIAFITEIPHGYCYNYSILDKSGRSILIEASPQQQVVRFENPLICTNHFEAEALENKNRLQVQGSIKRKEYVKSIGSEGLSLISAYRHFNNDRSPLFLKHYTEYFGTLHTVVYSPGDLSIVIGIGENATPLIVNLTDYMEGTLPLPHSIKGIIHREK</sequence>
<evidence type="ECO:0000313" key="3">
    <source>
        <dbReference type="Proteomes" id="UP000030437"/>
    </source>
</evidence>
<evidence type="ECO:0000313" key="2">
    <source>
        <dbReference type="EMBL" id="KGR85504.1"/>
    </source>
</evidence>
<dbReference type="InterPro" id="IPR047801">
    <property type="entry name" value="Peptidase_C45"/>
</dbReference>
<dbReference type="GO" id="GO:0016746">
    <property type="term" value="F:acyltransferase activity"/>
    <property type="evidence" value="ECO:0007669"/>
    <property type="project" value="UniProtKB-KW"/>
</dbReference>
<comment type="caution">
    <text evidence="2">The sequence shown here is derived from an EMBL/GenBank/DDBJ whole genome shotgun (WGS) entry which is preliminary data.</text>
</comment>
<dbReference type="NCBIfam" id="NF040521">
    <property type="entry name" value="C45_proenzyme"/>
    <property type="match status" value="1"/>
</dbReference>
<keyword evidence="2" id="KW-0808">Transferase</keyword>
<gene>
    <name evidence="2" type="ORF">CD32_09830</name>
</gene>
<dbReference type="Proteomes" id="UP000030437">
    <property type="component" value="Unassembled WGS sequence"/>
</dbReference>
<dbReference type="Gene3D" id="3.60.60.10">
    <property type="entry name" value="Penicillin V Acylase, Chain A"/>
    <property type="match status" value="1"/>
</dbReference>
<keyword evidence="2" id="KW-0012">Acyltransferase</keyword>
<name>A0A0A3IL74_9BACI</name>
<dbReference type="InterPro" id="IPR005079">
    <property type="entry name" value="Peptidase_C45_hydrolase"/>
</dbReference>
<dbReference type="AlphaFoldDB" id="A0A0A3IL74"/>